<keyword evidence="1" id="KW-0418">Kinase</keyword>
<dbReference type="Proteomes" id="UP000002985">
    <property type="component" value="Unassembled WGS sequence"/>
</dbReference>
<reference evidence="1 2" key="1">
    <citation type="journal article" date="2012" name="FEBS Lett.">
        <title>Anammox organism KSU-1 expresses a NirK-type copper-containing nitrite reductase instead of a NirS-type with cytochrome cd1.</title>
        <authorList>
            <person name="Hira D."/>
            <person name="Toh H."/>
            <person name="Migita C.T."/>
            <person name="Okubo H."/>
            <person name="Nishiyama T."/>
            <person name="Hattori M."/>
            <person name="Furukawa K."/>
            <person name="Fujii T."/>
        </authorList>
    </citation>
    <scope>NUCLEOTIDE SEQUENCE [LARGE SCALE GENOMIC DNA]</scope>
</reference>
<gene>
    <name evidence="1" type="ORF">KSU1_C0869</name>
</gene>
<evidence type="ECO:0000313" key="2">
    <source>
        <dbReference type="Proteomes" id="UP000002985"/>
    </source>
</evidence>
<dbReference type="EMBL" id="BAFH01000003">
    <property type="protein sequence ID" value="GAB62465.1"/>
    <property type="molecule type" value="Genomic_DNA"/>
</dbReference>
<name>I3IL70_9BACT</name>
<dbReference type="STRING" id="247490.KSU1_C0869"/>
<accession>I3IL70</accession>
<sequence>MLLEENLRDLTEFLEQRVKERTSELVKVNEELQGEIKERKLTEEALRISESKHRLLLENLPQRIFYKR</sequence>
<proteinExistence type="predicted"/>
<protein>
    <submittedName>
        <fullName evidence="1">Truncated two-component sensor kinase</fullName>
    </submittedName>
</protein>
<evidence type="ECO:0000313" key="1">
    <source>
        <dbReference type="EMBL" id="GAB62465.1"/>
    </source>
</evidence>
<keyword evidence="2" id="KW-1185">Reference proteome</keyword>
<dbReference type="AlphaFoldDB" id="I3IL70"/>
<comment type="caution">
    <text evidence="1">The sequence shown here is derived from an EMBL/GenBank/DDBJ whole genome shotgun (WGS) entry which is preliminary data.</text>
</comment>
<dbReference type="GO" id="GO:0016301">
    <property type="term" value="F:kinase activity"/>
    <property type="evidence" value="ECO:0007669"/>
    <property type="project" value="UniProtKB-KW"/>
</dbReference>
<keyword evidence="1" id="KW-0808">Transferase</keyword>
<organism evidence="1 2">
    <name type="scientific">Candidatus Jettenia caeni</name>
    <dbReference type="NCBI Taxonomy" id="247490"/>
    <lineage>
        <taxon>Bacteria</taxon>
        <taxon>Pseudomonadati</taxon>
        <taxon>Planctomycetota</taxon>
        <taxon>Candidatus Brocadiia</taxon>
        <taxon>Candidatus Brocadiales</taxon>
        <taxon>Candidatus Brocadiaceae</taxon>
        <taxon>Candidatus Jettenia</taxon>
    </lineage>
</organism>